<feature type="transmembrane region" description="Helical" evidence="1">
    <location>
        <begin position="83"/>
        <end position="102"/>
    </location>
</feature>
<feature type="transmembrane region" description="Helical" evidence="1">
    <location>
        <begin position="114"/>
        <end position="136"/>
    </location>
</feature>
<feature type="non-terminal residue" evidence="2">
    <location>
        <position position="218"/>
    </location>
</feature>
<gene>
    <name evidence="2" type="ORF">GGX14DRAFT_479699</name>
</gene>
<reference evidence="2" key="1">
    <citation type="submission" date="2023-03" db="EMBL/GenBank/DDBJ databases">
        <title>Massive genome expansion in bonnet fungi (Mycena s.s.) driven by repeated elements and novel gene families across ecological guilds.</title>
        <authorList>
            <consortium name="Lawrence Berkeley National Laboratory"/>
            <person name="Harder C.B."/>
            <person name="Miyauchi S."/>
            <person name="Viragh M."/>
            <person name="Kuo A."/>
            <person name="Thoen E."/>
            <person name="Andreopoulos B."/>
            <person name="Lu D."/>
            <person name="Skrede I."/>
            <person name="Drula E."/>
            <person name="Henrissat B."/>
            <person name="Morin E."/>
            <person name="Kohler A."/>
            <person name="Barry K."/>
            <person name="LaButti K."/>
            <person name="Morin E."/>
            <person name="Salamov A."/>
            <person name="Lipzen A."/>
            <person name="Mereny Z."/>
            <person name="Hegedus B."/>
            <person name="Baldrian P."/>
            <person name="Stursova M."/>
            <person name="Weitz H."/>
            <person name="Taylor A."/>
            <person name="Grigoriev I.V."/>
            <person name="Nagy L.G."/>
            <person name="Martin F."/>
            <person name="Kauserud H."/>
        </authorList>
    </citation>
    <scope>NUCLEOTIDE SEQUENCE</scope>
    <source>
        <strain evidence="2">9144</strain>
    </source>
</reference>
<evidence type="ECO:0000313" key="2">
    <source>
        <dbReference type="EMBL" id="KAJ7192726.1"/>
    </source>
</evidence>
<evidence type="ECO:0000256" key="1">
    <source>
        <dbReference type="SAM" id="Phobius"/>
    </source>
</evidence>
<name>A0AAD6UR81_9AGAR</name>
<keyword evidence="1" id="KW-0472">Membrane</keyword>
<evidence type="ECO:0000313" key="3">
    <source>
        <dbReference type="Proteomes" id="UP001219525"/>
    </source>
</evidence>
<dbReference type="Proteomes" id="UP001219525">
    <property type="component" value="Unassembled WGS sequence"/>
</dbReference>
<proteinExistence type="predicted"/>
<keyword evidence="1" id="KW-0812">Transmembrane</keyword>
<sequence>MVQPLLTLGPVLAGGLVAVALSAVVGMQTFLYFRIFPHDRPRLRLIDAGHTIAVCYAMWQYAVIDFNHPEGLLVMPLSVLTQFRQFNIPFTVVATLNATLFYTWRITKLSKRNWFIVIPILLLILSRVCMCRSKHWGDFDRLGLRFKFAAWILSALTDVTIAGARYYYLRELRQGYLTLLADSMDAVMVFTINDGLLSCVLGMPGNQVWVAFYFVFAK</sequence>
<feature type="transmembrane region" description="Helical" evidence="1">
    <location>
        <begin position="148"/>
        <end position="168"/>
    </location>
</feature>
<keyword evidence="3" id="KW-1185">Reference proteome</keyword>
<accession>A0AAD6UR81</accession>
<comment type="caution">
    <text evidence="2">The sequence shown here is derived from an EMBL/GenBank/DDBJ whole genome shotgun (WGS) entry which is preliminary data.</text>
</comment>
<feature type="transmembrane region" description="Helical" evidence="1">
    <location>
        <begin position="45"/>
        <end position="63"/>
    </location>
</feature>
<feature type="transmembrane region" description="Helical" evidence="1">
    <location>
        <begin position="12"/>
        <end position="33"/>
    </location>
</feature>
<dbReference type="EMBL" id="JARJCW010000116">
    <property type="protein sequence ID" value="KAJ7192726.1"/>
    <property type="molecule type" value="Genomic_DNA"/>
</dbReference>
<dbReference type="AlphaFoldDB" id="A0AAD6UR81"/>
<organism evidence="2 3">
    <name type="scientific">Mycena pura</name>
    <dbReference type="NCBI Taxonomy" id="153505"/>
    <lineage>
        <taxon>Eukaryota</taxon>
        <taxon>Fungi</taxon>
        <taxon>Dikarya</taxon>
        <taxon>Basidiomycota</taxon>
        <taxon>Agaricomycotina</taxon>
        <taxon>Agaricomycetes</taxon>
        <taxon>Agaricomycetidae</taxon>
        <taxon>Agaricales</taxon>
        <taxon>Marasmiineae</taxon>
        <taxon>Mycenaceae</taxon>
        <taxon>Mycena</taxon>
    </lineage>
</organism>
<keyword evidence="1" id="KW-1133">Transmembrane helix</keyword>
<protein>
    <submittedName>
        <fullName evidence="2">Uncharacterized protein</fullName>
    </submittedName>
</protein>